<gene>
    <name evidence="2" type="ORF">PR048_010140</name>
</gene>
<feature type="region of interest" description="Disordered" evidence="1">
    <location>
        <begin position="213"/>
        <end position="249"/>
    </location>
</feature>
<keyword evidence="3" id="KW-1185">Reference proteome</keyword>
<reference evidence="2 3" key="1">
    <citation type="submission" date="2023-02" db="EMBL/GenBank/DDBJ databases">
        <title>LHISI_Scaffold_Assembly.</title>
        <authorList>
            <person name="Stuart O.P."/>
            <person name="Cleave R."/>
            <person name="Magrath M.J.L."/>
            <person name="Mikheyev A.S."/>
        </authorList>
    </citation>
    <scope>NUCLEOTIDE SEQUENCE [LARGE SCALE GENOMIC DNA]</scope>
    <source>
        <strain evidence="2">Daus_M_001</strain>
        <tissue evidence="2">Leg muscle</tissue>
    </source>
</reference>
<proteinExistence type="predicted"/>
<accession>A0ABQ9I2N7</accession>
<protein>
    <submittedName>
        <fullName evidence="2">Uncharacterized protein</fullName>
    </submittedName>
</protein>
<evidence type="ECO:0000256" key="1">
    <source>
        <dbReference type="SAM" id="MobiDB-lite"/>
    </source>
</evidence>
<organism evidence="2 3">
    <name type="scientific">Dryococelus australis</name>
    <dbReference type="NCBI Taxonomy" id="614101"/>
    <lineage>
        <taxon>Eukaryota</taxon>
        <taxon>Metazoa</taxon>
        <taxon>Ecdysozoa</taxon>
        <taxon>Arthropoda</taxon>
        <taxon>Hexapoda</taxon>
        <taxon>Insecta</taxon>
        <taxon>Pterygota</taxon>
        <taxon>Neoptera</taxon>
        <taxon>Polyneoptera</taxon>
        <taxon>Phasmatodea</taxon>
        <taxon>Verophasmatodea</taxon>
        <taxon>Anareolatae</taxon>
        <taxon>Phasmatidae</taxon>
        <taxon>Eurycanthinae</taxon>
        <taxon>Dryococelus</taxon>
    </lineage>
</organism>
<feature type="compositionally biased region" description="Basic residues" evidence="1">
    <location>
        <begin position="217"/>
        <end position="227"/>
    </location>
</feature>
<evidence type="ECO:0000313" key="3">
    <source>
        <dbReference type="Proteomes" id="UP001159363"/>
    </source>
</evidence>
<sequence>MWVMVVSVERSQYKGAGEMGNPRENPVRRGGRVSHDAVTSTGFDIARVTRAFLHVGKAADVDWQFFSGQLLFLSSPRSASLLRHLYYVVTTIVAEDSRCAAAKYTLAFHQGEPGSIPGRVTGISQVGIVPNDAVGQRVFSGISRFPASSFRLDSATLHFLILHRLHSVCKAADAISTPPGSAEGEERKSQRGVAVLCKPRRDRRWRHDSGEIEEKGHHRAATRRQPRIRGGAPSREIYPPRPSPAHSHQRAPFGDEIWGERFVNLPLARSPKPALRLSPPSKIFFADVARRAEVTCGSSRHRDPPNVLHALLHTATTKSFERVSPPARRFELRRRVFEIRCSSIRKPGRLLAESIPDFRVWESCLTMPLVDRFSRYLPFSPPFHSGTVPMHLAPPSSALKTLLLRAAQISSPTHSVGLRHWQTC</sequence>
<dbReference type="EMBL" id="JARBHB010000003">
    <property type="protein sequence ID" value="KAJ8890631.1"/>
    <property type="molecule type" value="Genomic_DNA"/>
</dbReference>
<name>A0ABQ9I2N7_9NEOP</name>
<dbReference type="Proteomes" id="UP001159363">
    <property type="component" value="Chromosome 3"/>
</dbReference>
<comment type="caution">
    <text evidence="2">The sequence shown here is derived from an EMBL/GenBank/DDBJ whole genome shotgun (WGS) entry which is preliminary data.</text>
</comment>
<evidence type="ECO:0000313" key="2">
    <source>
        <dbReference type="EMBL" id="KAJ8890631.1"/>
    </source>
</evidence>